<dbReference type="PANTHER" id="PTHR11532">
    <property type="entry name" value="PROTEASE M14 CARBOXYPEPTIDASE"/>
    <property type="match status" value="1"/>
</dbReference>
<evidence type="ECO:0000313" key="13">
    <source>
        <dbReference type="Proteomes" id="UP001159427"/>
    </source>
</evidence>
<evidence type="ECO:0000313" key="12">
    <source>
        <dbReference type="EMBL" id="CAH3042063.1"/>
    </source>
</evidence>
<evidence type="ECO:0000256" key="4">
    <source>
        <dbReference type="ARBA" id="ARBA00022723"/>
    </source>
</evidence>
<dbReference type="CDD" id="cd11308">
    <property type="entry name" value="Peptidase_M14NE-CP-C_like"/>
    <property type="match status" value="1"/>
</dbReference>
<dbReference type="Pfam" id="PF00246">
    <property type="entry name" value="Peptidase_M14"/>
    <property type="match status" value="1"/>
</dbReference>
<keyword evidence="13" id="KW-1185">Reference proteome</keyword>
<gene>
    <name evidence="12" type="ORF">PEVE_00040396</name>
</gene>
<feature type="signal peptide" evidence="10">
    <location>
        <begin position="1"/>
        <end position="23"/>
    </location>
</feature>
<name>A0ABN8N5M6_9CNID</name>
<dbReference type="PROSITE" id="PS00133">
    <property type="entry name" value="CARBOXYPEPT_ZN_2"/>
    <property type="match status" value="1"/>
</dbReference>
<evidence type="ECO:0000256" key="1">
    <source>
        <dbReference type="ARBA" id="ARBA00001947"/>
    </source>
</evidence>
<dbReference type="SUPFAM" id="SSF49464">
    <property type="entry name" value="Carboxypeptidase regulatory domain-like"/>
    <property type="match status" value="1"/>
</dbReference>
<dbReference type="PROSITE" id="PS00132">
    <property type="entry name" value="CARBOXYPEPT_ZN_1"/>
    <property type="match status" value="1"/>
</dbReference>
<organism evidence="12 13">
    <name type="scientific">Porites evermanni</name>
    <dbReference type="NCBI Taxonomy" id="104178"/>
    <lineage>
        <taxon>Eukaryota</taxon>
        <taxon>Metazoa</taxon>
        <taxon>Cnidaria</taxon>
        <taxon>Anthozoa</taxon>
        <taxon>Hexacorallia</taxon>
        <taxon>Scleractinia</taxon>
        <taxon>Fungiina</taxon>
        <taxon>Poritidae</taxon>
        <taxon>Porites</taxon>
    </lineage>
</organism>
<dbReference type="SUPFAM" id="SSF53187">
    <property type="entry name" value="Zn-dependent exopeptidases"/>
    <property type="match status" value="1"/>
</dbReference>
<feature type="domain" description="Peptidase M14" evidence="11">
    <location>
        <begin position="30"/>
        <end position="329"/>
    </location>
</feature>
<comment type="cofactor">
    <cofactor evidence="1">
        <name>Zn(2+)</name>
        <dbReference type="ChEBI" id="CHEBI:29105"/>
    </cofactor>
</comment>
<proteinExistence type="inferred from homology"/>
<reference evidence="12 13" key="1">
    <citation type="submission" date="2022-05" db="EMBL/GenBank/DDBJ databases">
        <authorList>
            <consortium name="Genoscope - CEA"/>
            <person name="William W."/>
        </authorList>
    </citation>
    <scope>NUCLEOTIDE SEQUENCE [LARGE SCALE GENOMIC DNA]</scope>
</reference>
<evidence type="ECO:0000259" key="11">
    <source>
        <dbReference type="PROSITE" id="PS52035"/>
    </source>
</evidence>
<keyword evidence="10" id="KW-0732">Signal</keyword>
<protein>
    <recommendedName>
        <fullName evidence="11">Peptidase M14 domain-containing protein</fullName>
    </recommendedName>
</protein>
<dbReference type="Pfam" id="PF13620">
    <property type="entry name" value="CarboxypepD_reg"/>
    <property type="match status" value="1"/>
</dbReference>
<feature type="active site" description="Proton donor/acceptor" evidence="8">
    <location>
        <position position="299"/>
    </location>
</feature>
<keyword evidence="6" id="KW-0862">Zinc</keyword>
<keyword evidence="3" id="KW-0645">Protease</keyword>
<keyword evidence="7" id="KW-0325">Glycoprotein</keyword>
<feature type="transmembrane region" description="Helical" evidence="9">
    <location>
        <begin position="436"/>
        <end position="462"/>
    </location>
</feature>
<dbReference type="Proteomes" id="UP001159427">
    <property type="component" value="Unassembled WGS sequence"/>
</dbReference>
<keyword evidence="3" id="KW-0121">Carboxypeptidase</keyword>
<dbReference type="CDD" id="cd03858">
    <property type="entry name" value="M14_CP_N-E_like"/>
    <property type="match status" value="1"/>
</dbReference>
<sequence>MLVYWRVFAFLALLFLHSRGAMREKIVDFTHHDYNAMTKILHTFATKYPSITKLHPLGESVQNRILWVLEISDNPGVHEPGEPEFKYIGNMHGNEVVSREILLHFIESLLDGYQRNDEEITNLIKNTRISIMPSMNPDGYERAKAVPRNDEGERCTGVVGRRNANNADLNRNFPDRFDENKAADESKLQKETLIVKKWIDENPFVLSANLHGGSLVANYPYDDRADKRSVYSATTDDDIFRKLALTYSANHPTMHLNKAQCDGDNFKDGITNGAQWYSVTGGMQDYNYVRSNAFEITVEVSCCKFPSESTLERFWKENKKSLLEYLKLVHTGLSGFVKDQKSERGIEGAEINVLDRNHPVKSAKDGDYWRLLVPGKYKVKVSKRGYFPVTKNIQVNDGLATKEDFILQPIGKMHLKHDEGSTNLQEVLLEKKPVPVGLVIGLTLVCLIALSLTLALTIMLVTKYKNRGADRKARYAAVHTEP</sequence>
<dbReference type="InterPro" id="IPR057246">
    <property type="entry name" value="CARBOXYPEPT_ZN_1"/>
</dbReference>
<keyword evidence="9" id="KW-0472">Membrane</keyword>
<feature type="chain" id="PRO_5045555818" description="Peptidase M14 domain-containing protein" evidence="10">
    <location>
        <begin position="24"/>
        <end position="482"/>
    </location>
</feature>
<dbReference type="PRINTS" id="PR00765">
    <property type="entry name" value="CRBOXYPTASEA"/>
</dbReference>
<dbReference type="SMART" id="SM00631">
    <property type="entry name" value="Zn_pept"/>
    <property type="match status" value="1"/>
</dbReference>
<dbReference type="EMBL" id="CALNXI010000735">
    <property type="protein sequence ID" value="CAH3042063.1"/>
    <property type="molecule type" value="Genomic_DNA"/>
</dbReference>
<comment type="similarity">
    <text evidence="2 8">Belongs to the peptidase M14 family.</text>
</comment>
<evidence type="ECO:0000256" key="2">
    <source>
        <dbReference type="ARBA" id="ARBA00005988"/>
    </source>
</evidence>
<dbReference type="Gene3D" id="3.40.630.10">
    <property type="entry name" value="Zn peptidases"/>
    <property type="match status" value="1"/>
</dbReference>
<dbReference type="Gene3D" id="2.60.40.1120">
    <property type="entry name" value="Carboxypeptidase-like, regulatory domain"/>
    <property type="match status" value="1"/>
</dbReference>
<evidence type="ECO:0000256" key="3">
    <source>
        <dbReference type="ARBA" id="ARBA00022645"/>
    </source>
</evidence>
<dbReference type="PROSITE" id="PS52035">
    <property type="entry name" value="PEPTIDASE_M14"/>
    <property type="match status" value="1"/>
</dbReference>
<keyword evidence="4" id="KW-0479">Metal-binding</keyword>
<dbReference type="PANTHER" id="PTHR11532:SF73">
    <property type="entry name" value="CARBOXYPEPTIDASE D"/>
    <property type="match status" value="1"/>
</dbReference>
<comment type="caution">
    <text evidence="12">The sequence shown here is derived from an EMBL/GenBank/DDBJ whole genome shotgun (WGS) entry which is preliminary data.</text>
</comment>
<evidence type="ECO:0000256" key="10">
    <source>
        <dbReference type="SAM" id="SignalP"/>
    </source>
</evidence>
<keyword evidence="5" id="KW-0378">Hydrolase</keyword>
<dbReference type="InterPro" id="IPR008969">
    <property type="entry name" value="CarboxyPept-like_regulatory"/>
</dbReference>
<evidence type="ECO:0000256" key="5">
    <source>
        <dbReference type="ARBA" id="ARBA00022801"/>
    </source>
</evidence>
<dbReference type="InterPro" id="IPR050753">
    <property type="entry name" value="Peptidase_M14_domain"/>
</dbReference>
<evidence type="ECO:0000256" key="9">
    <source>
        <dbReference type="SAM" id="Phobius"/>
    </source>
</evidence>
<evidence type="ECO:0000256" key="8">
    <source>
        <dbReference type="PROSITE-ProRule" id="PRU01379"/>
    </source>
</evidence>
<dbReference type="InterPro" id="IPR057247">
    <property type="entry name" value="CARBOXYPEPT_ZN_2"/>
</dbReference>
<keyword evidence="9" id="KW-1133">Transmembrane helix</keyword>
<evidence type="ECO:0000256" key="7">
    <source>
        <dbReference type="ARBA" id="ARBA00023180"/>
    </source>
</evidence>
<accession>A0ABN8N5M6</accession>
<keyword evidence="9" id="KW-0812">Transmembrane</keyword>
<dbReference type="InterPro" id="IPR000834">
    <property type="entry name" value="Peptidase_M14"/>
</dbReference>
<evidence type="ECO:0000256" key="6">
    <source>
        <dbReference type="ARBA" id="ARBA00022833"/>
    </source>
</evidence>